<organism evidence="1 2">
    <name type="scientific">Gossypium arboreum</name>
    <name type="common">Tree cotton</name>
    <name type="synonym">Gossypium nanking</name>
    <dbReference type="NCBI Taxonomy" id="29729"/>
    <lineage>
        <taxon>Eukaryota</taxon>
        <taxon>Viridiplantae</taxon>
        <taxon>Streptophyta</taxon>
        <taxon>Embryophyta</taxon>
        <taxon>Tracheophyta</taxon>
        <taxon>Spermatophyta</taxon>
        <taxon>Magnoliopsida</taxon>
        <taxon>eudicotyledons</taxon>
        <taxon>Gunneridae</taxon>
        <taxon>Pentapetalae</taxon>
        <taxon>rosids</taxon>
        <taxon>malvids</taxon>
        <taxon>Malvales</taxon>
        <taxon>Malvaceae</taxon>
        <taxon>Malvoideae</taxon>
        <taxon>Gossypium</taxon>
    </lineage>
</organism>
<reference evidence="1 2" key="1">
    <citation type="submission" date="2023-03" db="EMBL/GenBank/DDBJ databases">
        <title>WGS of Gossypium arboreum.</title>
        <authorList>
            <person name="Yu D."/>
        </authorList>
    </citation>
    <scope>NUCLEOTIDE SEQUENCE [LARGE SCALE GENOMIC DNA]</scope>
    <source>
        <tissue evidence="1">Leaf</tissue>
    </source>
</reference>
<protein>
    <submittedName>
        <fullName evidence="1">Uncharacterized protein</fullName>
    </submittedName>
</protein>
<gene>
    <name evidence="1" type="ORF">PVK06_008314</name>
</gene>
<comment type="caution">
    <text evidence="1">The sequence shown here is derived from an EMBL/GenBank/DDBJ whole genome shotgun (WGS) entry which is preliminary data.</text>
</comment>
<dbReference type="EMBL" id="JARKNE010000003">
    <property type="protein sequence ID" value="KAK5839516.1"/>
    <property type="molecule type" value="Genomic_DNA"/>
</dbReference>
<dbReference type="Proteomes" id="UP001358586">
    <property type="component" value="Chromosome 3"/>
</dbReference>
<evidence type="ECO:0000313" key="1">
    <source>
        <dbReference type="EMBL" id="KAK5839516.1"/>
    </source>
</evidence>
<accession>A0ABR0QJN2</accession>
<keyword evidence="2" id="KW-1185">Reference proteome</keyword>
<evidence type="ECO:0000313" key="2">
    <source>
        <dbReference type="Proteomes" id="UP001358586"/>
    </source>
</evidence>
<name>A0ABR0QJN2_GOSAR</name>
<proteinExistence type="predicted"/>
<sequence length="108" mass="12379">MLVDWVLQCYIRNMFGLLSPLIENYLREADFWHVANIGQGCKLNPKLINPFIERECTITLEDMQLQLGLPVDESILIGSTQSIDWRVICYDLLGAISDNIYEGQIEMG</sequence>